<evidence type="ECO:0000313" key="10">
    <source>
        <dbReference type="Proteomes" id="UP000050795"/>
    </source>
</evidence>
<dbReference type="GO" id="GO:0007156">
    <property type="term" value="P:homophilic cell adhesion via plasma membrane adhesion molecules"/>
    <property type="evidence" value="ECO:0007669"/>
    <property type="project" value="TreeGrafter"/>
</dbReference>
<reference evidence="11" key="2">
    <citation type="submission" date="2023-11" db="UniProtKB">
        <authorList>
            <consortium name="WormBaseParasite"/>
        </authorList>
    </citation>
    <scope>IDENTIFICATION</scope>
</reference>
<comment type="subcellular location">
    <subcellularLocation>
        <location evidence="1">Membrane</location>
    </subcellularLocation>
</comment>
<protein>
    <recommendedName>
        <fullName evidence="9">Ig-like domain-containing protein</fullName>
    </recommendedName>
</protein>
<dbReference type="SMART" id="SM00409">
    <property type="entry name" value="IG"/>
    <property type="match status" value="2"/>
</dbReference>
<dbReference type="PANTHER" id="PTHR23277">
    <property type="entry name" value="NECTIN-RELATED"/>
    <property type="match status" value="1"/>
</dbReference>
<dbReference type="InterPro" id="IPR051427">
    <property type="entry name" value="Nectin/Nectin-like"/>
</dbReference>
<dbReference type="Pfam" id="PF07679">
    <property type="entry name" value="I-set"/>
    <property type="match status" value="1"/>
</dbReference>
<dbReference type="GO" id="GO:0016020">
    <property type="term" value="C:membrane"/>
    <property type="evidence" value="ECO:0007669"/>
    <property type="project" value="UniProtKB-SubCell"/>
</dbReference>
<keyword evidence="10" id="KW-1185">Reference proteome</keyword>
<feature type="transmembrane region" description="Helical" evidence="7">
    <location>
        <begin position="364"/>
        <end position="386"/>
    </location>
</feature>
<evidence type="ECO:0000256" key="8">
    <source>
        <dbReference type="SAM" id="SignalP"/>
    </source>
</evidence>
<accession>A0AA85ITS0</accession>
<sequence>MPGKREKRYLGVVSLFILLIHTTSGIGSVTPEVIVLDANGNQKELDEVAIVFNSYVTLICRTVSNEHSLRWMYAPSQNEAFTPLKESEHVIISSEKNEEVSLQLSNVRFHMSGVYQCTNELASRQISVHVYGVLSKISSTVNLIKKYEVVGSYHLQINALNMTHRPVVACAFRVGPNGIKYTTVRWKGGRYHSKPNLYEVAESRDEKSGTIWSNLTLLRPSYDQELYGKYYCMFNVVPGTMETAEVEINIPPLIHKYERSVNPYSGVKYTFLCDVVAYPPITEPITWVRNDVPITIQSNGQAYIQDYDSENRIHFETKNISNDQIVFDSIQPDDRAVYSCFVRGALGNDTAAFYLRVKDRRAPLWPLIGIILEISILLIIIVIYELKRRERAKRRDASDNLVVSSKTPNAMYGIDEANEDMLLRQRGGYQ</sequence>
<evidence type="ECO:0000256" key="6">
    <source>
        <dbReference type="ARBA" id="ARBA00023180"/>
    </source>
</evidence>
<keyword evidence="7" id="KW-1133">Transmembrane helix</keyword>
<dbReference type="Gene3D" id="2.60.40.10">
    <property type="entry name" value="Immunoglobulins"/>
    <property type="match status" value="2"/>
</dbReference>
<feature type="domain" description="Ig-like" evidence="9">
    <location>
        <begin position="252"/>
        <end position="358"/>
    </location>
</feature>
<dbReference type="InterPro" id="IPR013783">
    <property type="entry name" value="Ig-like_fold"/>
</dbReference>
<evidence type="ECO:0000256" key="2">
    <source>
        <dbReference type="ARBA" id="ARBA00022729"/>
    </source>
</evidence>
<dbReference type="GO" id="GO:0007157">
    <property type="term" value="P:heterophilic cell-cell adhesion via plasma membrane cell adhesion molecules"/>
    <property type="evidence" value="ECO:0007669"/>
    <property type="project" value="TreeGrafter"/>
</dbReference>
<dbReference type="InterPro" id="IPR003599">
    <property type="entry name" value="Ig_sub"/>
</dbReference>
<dbReference type="Proteomes" id="UP000050795">
    <property type="component" value="Unassembled WGS sequence"/>
</dbReference>
<dbReference type="InterPro" id="IPR013098">
    <property type="entry name" value="Ig_I-set"/>
</dbReference>
<dbReference type="AlphaFoldDB" id="A0AA85ITS0"/>
<organism evidence="10 11">
    <name type="scientific">Trichobilharzia regenti</name>
    <name type="common">Nasal bird schistosome</name>
    <dbReference type="NCBI Taxonomy" id="157069"/>
    <lineage>
        <taxon>Eukaryota</taxon>
        <taxon>Metazoa</taxon>
        <taxon>Spiralia</taxon>
        <taxon>Lophotrochozoa</taxon>
        <taxon>Platyhelminthes</taxon>
        <taxon>Trematoda</taxon>
        <taxon>Digenea</taxon>
        <taxon>Strigeidida</taxon>
        <taxon>Schistosomatoidea</taxon>
        <taxon>Schistosomatidae</taxon>
        <taxon>Trichobilharzia</taxon>
    </lineage>
</organism>
<feature type="signal peptide" evidence="8">
    <location>
        <begin position="1"/>
        <end position="25"/>
    </location>
</feature>
<keyword evidence="2 8" id="KW-0732">Signal</keyword>
<dbReference type="CDD" id="cd00096">
    <property type="entry name" value="Ig"/>
    <property type="match status" value="1"/>
</dbReference>
<evidence type="ECO:0000313" key="11">
    <source>
        <dbReference type="WBParaSite" id="TREG1_104730.1"/>
    </source>
</evidence>
<feature type="chain" id="PRO_5041687815" description="Ig-like domain-containing protein" evidence="8">
    <location>
        <begin position="26"/>
        <end position="430"/>
    </location>
</feature>
<dbReference type="InterPro" id="IPR007110">
    <property type="entry name" value="Ig-like_dom"/>
</dbReference>
<evidence type="ECO:0000256" key="4">
    <source>
        <dbReference type="ARBA" id="ARBA00023136"/>
    </source>
</evidence>
<evidence type="ECO:0000256" key="7">
    <source>
        <dbReference type="SAM" id="Phobius"/>
    </source>
</evidence>
<feature type="domain" description="Ig-like" evidence="9">
    <location>
        <begin position="31"/>
        <end position="127"/>
    </location>
</feature>
<keyword evidence="5" id="KW-1015">Disulfide bond</keyword>
<reference evidence="10" key="1">
    <citation type="submission" date="2022-06" db="EMBL/GenBank/DDBJ databases">
        <authorList>
            <person name="Berger JAMES D."/>
            <person name="Berger JAMES D."/>
        </authorList>
    </citation>
    <scope>NUCLEOTIDE SEQUENCE [LARGE SCALE GENOMIC DNA]</scope>
</reference>
<dbReference type="SUPFAM" id="SSF48726">
    <property type="entry name" value="Immunoglobulin"/>
    <property type="match status" value="2"/>
</dbReference>
<dbReference type="PANTHER" id="PTHR23277:SF108">
    <property type="entry name" value="FASCICLIN-3"/>
    <property type="match status" value="1"/>
</dbReference>
<keyword evidence="4 7" id="KW-0472">Membrane</keyword>
<evidence type="ECO:0000256" key="1">
    <source>
        <dbReference type="ARBA" id="ARBA00004370"/>
    </source>
</evidence>
<name>A0AA85ITS0_TRIRE</name>
<evidence type="ECO:0000256" key="3">
    <source>
        <dbReference type="ARBA" id="ARBA00022737"/>
    </source>
</evidence>
<evidence type="ECO:0000256" key="5">
    <source>
        <dbReference type="ARBA" id="ARBA00023157"/>
    </source>
</evidence>
<keyword evidence="6" id="KW-0325">Glycoprotein</keyword>
<keyword evidence="3" id="KW-0677">Repeat</keyword>
<keyword evidence="7" id="KW-0812">Transmembrane</keyword>
<dbReference type="WBParaSite" id="TREG1_104730.1">
    <property type="protein sequence ID" value="TREG1_104730.1"/>
    <property type="gene ID" value="TREG1_104730"/>
</dbReference>
<dbReference type="InterPro" id="IPR036179">
    <property type="entry name" value="Ig-like_dom_sf"/>
</dbReference>
<dbReference type="PROSITE" id="PS50835">
    <property type="entry name" value="IG_LIKE"/>
    <property type="match status" value="2"/>
</dbReference>
<proteinExistence type="predicted"/>
<dbReference type="GO" id="GO:0005912">
    <property type="term" value="C:adherens junction"/>
    <property type="evidence" value="ECO:0007669"/>
    <property type="project" value="TreeGrafter"/>
</dbReference>
<evidence type="ECO:0000259" key="9">
    <source>
        <dbReference type="PROSITE" id="PS50835"/>
    </source>
</evidence>